<dbReference type="STRING" id="1195236.CTER_2361"/>
<dbReference type="InterPro" id="IPR015421">
    <property type="entry name" value="PyrdxlP-dep_Trfase_major"/>
</dbReference>
<organism evidence="1 2">
    <name type="scientific">Ruminiclostridium cellobioparum subsp. termitidis CT1112</name>
    <dbReference type="NCBI Taxonomy" id="1195236"/>
    <lineage>
        <taxon>Bacteria</taxon>
        <taxon>Bacillati</taxon>
        <taxon>Bacillota</taxon>
        <taxon>Clostridia</taxon>
        <taxon>Eubacteriales</taxon>
        <taxon>Oscillospiraceae</taxon>
        <taxon>Ruminiclostridium</taxon>
    </lineage>
</organism>
<dbReference type="GO" id="GO:0016829">
    <property type="term" value="F:lyase activity"/>
    <property type="evidence" value="ECO:0007669"/>
    <property type="project" value="UniProtKB-KW"/>
</dbReference>
<dbReference type="EMBL" id="AORV01000033">
    <property type="protein sequence ID" value="EMS71784.1"/>
    <property type="molecule type" value="Genomic_DNA"/>
</dbReference>
<dbReference type="InterPro" id="IPR009651">
    <property type="entry name" value="Met_g_lyase_put"/>
</dbReference>
<evidence type="ECO:0000313" key="2">
    <source>
        <dbReference type="Proteomes" id="UP000014155"/>
    </source>
</evidence>
<dbReference type="Pfam" id="PF06838">
    <property type="entry name" value="Met_gamma_lyase"/>
    <property type="match status" value="1"/>
</dbReference>
<keyword evidence="1" id="KW-0456">Lyase</keyword>
<proteinExistence type="predicted"/>
<keyword evidence="2" id="KW-1185">Reference proteome</keyword>
<dbReference type="Gene3D" id="3.90.1150.60">
    <property type="entry name" value="Methioning gamme-lyase, C-terminal domain"/>
    <property type="match status" value="1"/>
</dbReference>
<dbReference type="RefSeq" id="WP_004625765.1">
    <property type="nucleotide sequence ID" value="NZ_AORV01000033.1"/>
</dbReference>
<dbReference type="AlphaFoldDB" id="S0FRH9"/>
<dbReference type="Gene3D" id="3.40.640.10">
    <property type="entry name" value="Type I PLP-dependent aspartate aminotransferase-like (Major domain)"/>
    <property type="match status" value="1"/>
</dbReference>
<sequence length="428" mass="47002">MDFKIREYLKQHFEIEDRVIELAEQAEKDAQKVFERIENTKQINQLKVIKAMQDNKLSDSHFNGTTGYGYDDRGREVLDSVYANIFGAEDALVRHQIVSGTQALALCLFGNLRPGDQLVAVTGKPYDTLEEVIGIRGENCGSLKEFGVNYRQVELKPDGKPDLEQIRRVVTPSTKMAMLQRSRGYSWRDALCIEDIKSVISTVKSINSSIIVMVDNCYGEFVEEVEPIEAGADIIAGSLIKNPGGGLALTGGYIAGRKELVEQAAFRLTSPGLGKEVGASLGNNRLMFQGLFMAPHVVAESLKGAVFCAALMERAGFETLPSVDVKRSDIIQAVKFDNEQSLIAFCQGIQKGSPVDSYVTPQPWEMPGYDSPVIMAAGAFVQGSSIELSADAPIKSPYIAYMQGGLVYEHVKLGNIIALQKLFNSREK</sequence>
<name>S0FRH9_RUMCE</name>
<dbReference type="PATRIC" id="fig|1195236.3.peg.2670"/>
<dbReference type="Proteomes" id="UP000014155">
    <property type="component" value="Unassembled WGS sequence"/>
</dbReference>
<comment type="caution">
    <text evidence="1">The sequence shown here is derived from an EMBL/GenBank/DDBJ whole genome shotgun (WGS) entry which is preliminary data.</text>
</comment>
<accession>S0FRH9</accession>
<reference evidence="1 2" key="1">
    <citation type="journal article" date="2013" name="Genome Announc.">
        <title>Draft Genome Sequence of the Cellulolytic, Mesophilic, Anaerobic Bacterium Clostridium termitidis Strain CT1112 (DSM 5398).</title>
        <authorList>
            <person name="Lal S."/>
            <person name="Ramachandran U."/>
            <person name="Zhang X."/>
            <person name="Munir R."/>
            <person name="Sparling R."/>
            <person name="Levin D.B."/>
        </authorList>
    </citation>
    <scope>NUCLEOTIDE SEQUENCE [LARGE SCALE GENOMIC DNA]</scope>
    <source>
        <strain evidence="1 2">CT1112</strain>
    </source>
</reference>
<dbReference type="SUPFAM" id="SSF53383">
    <property type="entry name" value="PLP-dependent transferases"/>
    <property type="match status" value="1"/>
</dbReference>
<dbReference type="InterPro" id="IPR015424">
    <property type="entry name" value="PyrdxlP-dep_Trfase"/>
</dbReference>
<protein>
    <submittedName>
        <fullName evidence="1">Cystathionine beta-lyase family protein involved in aluminum resistance</fullName>
    </submittedName>
</protein>
<dbReference type="eggNOG" id="COG4100">
    <property type="taxonomic scope" value="Bacteria"/>
</dbReference>
<dbReference type="PANTHER" id="PTHR46658:SF1">
    <property type="entry name" value="CYS OR MET METABOLISM PYRIDOXAL-PHOSPHATE-DEPENDENT ENZYME"/>
    <property type="match status" value="1"/>
</dbReference>
<evidence type="ECO:0000313" key="1">
    <source>
        <dbReference type="EMBL" id="EMS71784.1"/>
    </source>
</evidence>
<gene>
    <name evidence="1" type="ORF">CTER_2361</name>
</gene>
<dbReference type="PANTHER" id="PTHR46658">
    <property type="entry name" value="CYS OR MET METABOLISM PYRIDOXAL-PHOSPHATE-DEPENDENT ENZYME"/>
    <property type="match status" value="1"/>
</dbReference>